<reference evidence="3" key="1">
    <citation type="submission" date="2017-04" db="EMBL/GenBank/DDBJ databases">
        <authorList>
            <person name="Varghese N."/>
            <person name="Submissions S."/>
        </authorList>
    </citation>
    <scope>NUCLEOTIDE SEQUENCE [LARGE SCALE GENOMIC DNA]</scope>
    <source>
        <strain evidence="3">DSM 9293</strain>
    </source>
</reference>
<keyword evidence="3" id="KW-1185">Reference proteome</keyword>
<gene>
    <name evidence="2" type="ORF">SAMN00768000_1129</name>
</gene>
<keyword evidence="1" id="KW-0812">Transmembrane</keyword>
<accession>A0A1W1WBC4</accession>
<keyword evidence="1" id="KW-0472">Membrane</keyword>
<evidence type="ECO:0000313" key="3">
    <source>
        <dbReference type="Proteomes" id="UP000192660"/>
    </source>
</evidence>
<name>A0A1W1WBC4_SULTA</name>
<dbReference type="STRING" id="28034.BFX07_03970"/>
<proteinExistence type="predicted"/>
<dbReference type="Proteomes" id="UP000192660">
    <property type="component" value="Unassembled WGS sequence"/>
</dbReference>
<feature type="transmembrane region" description="Helical" evidence="1">
    <location>
        <begin position="180"/>
        <end position="204"/>
    </location>
</feature>
<keyword evidence="1" id="KW-1133">Transmembrane helix</keyword>
<feature type="transmembrane region" description="Helical" evidence="1">
    <location>
        <begin position="98"/>
        <end position="117"/>
    </location>
</feature>
<sequence length="325" mass="36961">MIWSPEPIETALQTVEGQRRMTAYLRRLELISEIAFLSSLAVMLSGWLVIAPEWQPLVRAIMPLGLSLTVMRRAWRFTFLMILLEIAAIPLFPGGSTWDVFFVLAAVPVTVATGWAYRTHKKAAWRWVGTVLAMGLSQYLIAQTYYPQPLHTLMIWSIRPMRLLAPWLGLNAWLGWIPQYWFLGFIADQVFWGTGIFLVLAFFAELAELPIAQVPFFGRWCMPKWVLWITAADLAALVISQVVAHHVPVAIVEIFIVAMASYLVLGVNVLWRIGELSGLPKFYRVGLLGLWSLGSWVGMALLSLLGLYESIWNLRDYLLTLRRPM</sequence>
<dbReference type="RefSeq" id="WP_084660956.1">
    <property type="nucleotide sequence ID" value="NZ_FWWY01000001.1"/>
</dbReference>
<feature type="transmembrane region" description="Helical" evidence="1">
    <location>
        <begin position="34"/>
        <end position="54"/>
    </location>
</feature>
<organism evidence="2 3">
    <name type="scientific">Sulfobacillus thermosulfidooxidans (strain DSM 9293 / VKM B-1269 / AT-1)</name>
    <dbReference type="NCBI Taxonomy" id="929705"/>
    <lineage>
        <taxon>Bacteria</taxon>
        <taxon>Bacillati</taxon>
        <taxon>Bacillota</taxon>
        <taxon>Clostridia</taxon>
        <taxon>Eubacteriales</taxon>
        <taxon>Clostridiales Family XVII. Incertae Sedis</taxon>
        <taxon>Sulfobacillus</taxon>
    </lineage>
</organism>
<dbReference type="OrthoDB" id="2083094at2"/>
<feature type="transmembrane region" description="Helical" evidence="1">
    <location>
        <begin position="124"/>
        <end position="146"/>
    </location>
</feature>
<dbReference type="EMBL" id="FWWY01000001">
    <property type="protein sequence ID" value="SMC03515.1"/>
    <property type="molecule type" value="Genomic_DNA"/>
</dbReference>
<feature type="transmembrane region" description="Helical" evidence="1">
    <location>
        <begin position="74"/>
        <end position="92"/>
    </location>
</feature>
<feature type="transmembrane region" description="Helical" evidence="1">
    <location>
        <begin position="285"/>
        <end position="308"/>
    </location>
</feature>
<feature type="transmembrane region" description="Helical" evidence="1">
    <location>
        <begin position="225"/>
        <end position="244"/>
    </location>
</feature>
<dbReference type="AlphaFoldDB" id="A0A1W1WBC4"/>
<evidence type="ECO:0000256" key="1">
    <source>
        <dbReference type="SAM" id="Phobius"/>
    </source>
</evidence>
<evidence type="ECO:0000313" key="2">
    <source>
        <dbReference type="EMBL" id="SMC03515.1"/>
    </source>
</evidence>
<feature type="transmembrane region" description="Helical" evidence="1">
    <location>
        <begin position="250"/>
        <end position="273"/>
    </location>
</feature>
<protein>
    <submittedName>
        <fullName evidence="2">Uncharacterized protein</fullName>
    </submittedName>
</protein>